<accession>A0A8S5QGD8</accession>
<reference evidence="1" key="1">
    <citation type="journal article" date="2021" name="Proc. Natl. Acad. Sci. U.S.A.">
        <title>A Catalog of Tens of Thousands of Viruses from Human Metagenomes Reveals Hidden Associations with Chronic Diseases.</title>
        <authorList>
            <person name="Tisza M.J."/>
            <person name="Buck C.B."/>
        </authorList>
    </citation>
    <scope>NUCLEOTIDE SEQUENCE</scope>
    <source>
        <strain evidence="1">CtWBz6</strain>
    </source>
</reference>
<protein>
    <submittedName>
        <fullName evidence="1">Zinc-ribbon containing domain protein</fullName>
    </submittedName>
</protein>
<proteinExistence type="predicted"/>
<name>A0A8S5QGD8_9CAUD</name>
<organism evidence="1">
    <name type="scientific">Siphoviridae sp. ctWBz6</name>
    <dbReference type="NCBI Taxonomy" id="2825536"/>
    <lineage>
        <taxon>Viruses</taxon>
        <taxon>Duplodnaviria</taxon>
        <taxon>Heunggongvirae</taxon>
        <taxon>Uroviricota</taxon>
        <taxon>Caudoviricetes</taxon>
    </lineage>
</organism>
<evidence type="ECO:0000313" key="1">
    <source>
        <dbReference type="EMBL" id="DAE17857.1"/>
    </source>
</evidence>
<sequence length="109" mass="12661">MARSEKSICWVVHHPEIGTAFVAAEDWERATVEAARFWDVPWGKYVAGMELRQKKEAHRHLCCRCGRMFNAEGTLCEACRKILQTEEQETARRLKRTWYLGLKESAFGT</sequence>
<dbReference type="EMBL" id="BK015647">
    <property type="protein sequence ID" value="DAE17857.1"/>
    <property type="molecule type" value="Genomic_DNA"/>
</dbReference>